<dbReference type="GO" id="GO:0006368">
    <property type="term" value="P:transcription elongation by RNA polymerase II"/>
    <property type="evidence" value="ECO:0007669"/>
    <property type="project" value="TreeGrafter"/>
</dbReference>
<dbReference type="PANTHER" id="PTHR12732:SF0">
    <property type="entry name" value="PCI DOMAIN-CONTAINING PROTEIN 2"/>
    <property type="match status" value="1"/>
</dbReference>
<dbReference type="GO" id="GO:0003690">
    <property type="term" value="F:double-stranded DNA binding"/>
    <property type="evidence" value="ECO:0007669"/>
    <property type="project" value="InterPro"/>
</dbReference>
<dbReference type="Pfam" id="PF01399">
    <property type="entry name" value="PCI"/>
    <property type="match status" value="1"/>
</dbReference>
<dbReference type="InterPro" id="IPR045114">
    <property type="entry name" value="Csn12-like"/>
</dbReference>
<evidence type="ECO:0000259" key="3">
    <source>
        <dbReference type="PROSITE" id="PS50250"/>
    </source>
</evidence>
<dbReference type="PANTHER" id="PTHR12732">
    <property type="entry name" value="UNCHARACTERIZED PROTEASOME COMPONENT REGION PCI-CONTAINING"/>
    <property type="match status" value="1"/>
</dbReference>
<name>A0A9P6FU81_9FUNG</name>
<dbReference type="InterPro" id="IPR000717">
    <property type="entry name" value="PCI_dom"/>
</dbReference>
<evidence type="ECO:0000313" key="5">
    <source>
        <dbReference type="Proteomes" id="UP000780801"/>
    </source>
</evidence>
<protein>
    <submittedName>
        <fullName evidence="4">COP9 signalosome (CSN) subunit</fullName>
    </submittedName>
</protein>
<dbReference type="GO" id="GO:0016973">
    <property type="term" value="P:poly(A)+ mRNA export from nucleus"/>
    <property type="evidence" value="ECO:0007669"/>
    <property type="project" value="TreeGrafter"/>
</dbReference>
<feature type="compositionally biased region" description="Basic residues" evidence="2">
    <location>
        <begin position="14"/>
        <end position="32"/>
    </location>
</feature>
<proteinExistence type="inferred from homology"/>
<dbReference type="GO" id="GO:0003723">
    <property type="term" value="F:RNA binding"/>
    <property type="evidence" value="ECO:0007669"/>
    <property type="project" value="InterPro"/>
</dbReference>
<feature type="domain" description="PCI" evidence="3">
    <location>
        <begin position="252"/>
        <end position="423"/>
    </location>
</feature>
<gene>
    <name evidence="4" type="primary">CSN12</name>
    <name evidence="4" type="ORF">BGW38_001408</name>
</gene>
<dbReference type="EMBL" id="JAABOA010001443">
    <property type="protein sequence ID" value="KAF9581539.1"/>
    <property type="molecule type" value="Genomic_DNA"/>
</dbReference>
<comment type="similarity">
    <text evidence="1">Belongs to the CSN12 family.</text>
</comment>
<sequence length="423" mass="48767">MSTRQERKGSKSLSTKRHSAQLQQQHHHHHRLQSSTSTIDRPSPMTLTMYLAQVHQGILRLDASKLCMYLKVHSKQTDNLLIDSNEHVYKIEEECRKIFSPVWTEVVFHHIMACRAVATKDYSTAYTEQNATVNAFLREFINMNCWSLDVLYMLNEDLRTLAIQADKQAIENGDNPSKLEDCARTLNKSFTQCITDRSPMDESRKWGTYYMIALLFKTYFKLKSHNLCKSIIRATTVATLPRLEEFPLSHQVMARYYLGVLAFFNDDFKKAEADLQFACDNTPKQYQNNRRLILHYLIPTKLVDGFVPSNALLEETPEIHEIYGPLTTAIKTGNVQIFDEVLSKAAPRLVSLGTYLTVERARNVVVRTLFNRVYKIMDGSSRLPISVFQSALAFVKVELEEDEVECMIAQMIYQIEWSVTKPC</sequence>
<accession>A0A9P6FU81</accession>
<evidence type="ECO:0000256" key="2">
    <source>
        <dbReference type="SAM" id="MobiDB-lite"/>
    </source>
</evidence>
<dbReference type="AlphaFoldDB" id="A0A9P6FU81"/>
<dbReference type="Proteomes" id="UP000780801">
    <property type="component" value="Unassembled WGS sequence"/>
</dbReference>
<dbReference type="GO" id="GO:0000973">
    <property type="term" value="P:post-transcriptional tethering of RNA polymerase II gene DNA at nuclear periphery"/>
    <property type="evidence" value="ECO:0007669"/>
    <property type="project" value="TreeGrafter"/>
</dbReference>
<comment type="caution">
    <text evidence="4">The sequence shown here is derived from an EMBL/GenBank/DDBJ whole genome shotgun (WGS) entry which is preliminary data.</text>
</comment>
<dbReference type="PROSITE" id="PS50250">
    <property type="entry name" value="PCI"/>
    <property type="match status" value="1"/>
</dbReference>
<evidence type="ECO:0000256" key="1">
    <source>
        <dbReference type="ARBA" id="ARBA00025771"/>
    </source>
</evidence>
<dbReference type="Gene3D" id="1.10.10.10">
    <property type="entry name" value="Winged helix-like DNA-binding domain superfamily/Winged helix DNA-binding domain"/>
    <property type="match status" value="1"/>
</dbReference>
<organism evidence="4 5">
    <name type="scientific">Lunasporangiospora selenospora</name>
    <dbReference type="NCBI Taxonomy" id="979761"/>
    <lineage>
        <taxon>Eukaryota</taxon>
        <taxon>Fungi</taxon>
        <taxon>Fungi incertae sedis</taxon>
        <taxon>Mucoromycota</taxon>
        <taxon>Mortierellomycotina</taxon>
        <taxon>Mortierellomycetes</taxon>
        <taxon>Mortierellales</taxon>
        <taxon>Mortierellaceae</taxon>
        <taxon>Lunasporangiospora</taxon>
    </lineage>
</organism>
<keyword evidence="5" id="KW-1185">Reference proteome</keyword>
<dbReference type="SMART" id="SM00753">
    <property type="entry name" value="PAM"/>
    <property type="match status" value="1"/>
</dbReference>
<evidence type="ECO:0000313" key="4">
    <source>
        <dbReference type="EMBL" id="KAF9581539.1"/>
    </source>
</evidence>
<dbReference type="GO" id="GO:0070390">
    <property type="term" value="C:transcription export complex 2"/>
    <property type="evidence" value="ECO:0007669"/>
    <property type="project" value="TreeGrafter"/>
</dbReference>
<dbReference type="InterPro" id="IPR036388">
    <property type="entry name" value="WH-like_DNA-bd_sf"/>
</dbReference>
<dbReference type="OrthoDB" id="10252687at2759"/>
<reference evidence="4" key="1">
    <citation type="journal article" date="2020" name="Fungal Divers.">
        <title>Resolving the Mortierellaceae phylogeny through synthesis of multi-gene phylogenetics and phylogenomics.</title>
        <authorList>
            <person name="Vandepol N."/>
            <person name="Liber J."/>
            <person name="Desiro A."/>
            <person name="Na H."/>
            <person name="Kennedy M."/>
            <person name="Barry K."/>
            <person name="Grigoriev I.V."/>
            <person name="Miller A.N."/>
            <person name="O'Donnell K."/>
            <person name="Stajich J.E."/>
            <person name="Bonito G."/>
        </authorList>
    </citation>
    <scope>NUCLEOTIDE SEQUENCE</scope>
    <source>
        <strain evidence="4">KOD1015</strain>
    </source>
</reference>
<feature type="region of interest" description="Disordered" evidence="2">
    <location>
        <begin position="1"/>
        <end position="41"/>
    </location>
</feature>